<evidence type="ECO:0000313" key="3">
    <source>
        <dbReference type="Proteomes" id="UP000221020"/>
    </source>
</evidence>
<dbReference type="Proteomes" id="UP000221020">
    <property type="component" value="Unassembled WGS sequence"/>
</dbReference>
<feature type="transmembrane region" description="Helical" evidence="1">
    <location>
        <begin position="63"/>
        <end position="83"/>
    </location>
</feature>
<sequence length="92" mass="10414">MQFLLYVTISSLFQVIIIFQQRFSWIGFGIGATLFLNLISGFYGRGIKELIFTKSGVLMNISSFITISIGLTVFYFIVSGIFIRKISLEQTV</sequence>
<evidence type="ECO:0000313" key="2">
    <source>
        <dbReference type="EMBL" id="PED82208.1"/>
    </source>
</evidence>
<dbReference type="AlphaFoldDB" id="A0AA91ZU20"/>
<organism evidence="2 3">
    <name type="scientific">Bacillus pseudomycoides</name>
    <dbReference type="NCBI Taxonomy" id="64104"/>
    <lineage>
        <taxon>Bacteria</taxon>
        <taxon>Bacillati</taxon>
        <taxon>Bacillota</taxon>
        <taxon>Bacilli</taxon>
        <taxon>Bacillales</taxon>
        <taxon>Bacillaceae</taxon>
        <taxon>Bacillus</taxon>
        <taxon>Bacillus cereus group</taxon>
    </lineage>
</organism>
<dbReference type="Pfam" id="PF13261">
    <property type="entry name" value="DUF4052"/>
    <property type="match status" value="1"/>
</dbReference>
<name>A0AA91ZU20_9BACI</name>
<proteinExistence type="predicted"/>
<feature type="transmembrane region" description="Helical" evidence="1">
    <location>
        <begin position="23"/>
        <end position="43"/>
    </location>
</feature>
<comment type="caution">
    <text evidence="2">The sequence shown here is derived from an EMBL/GenBank/DDBJ whole genome shotgun (WGS) entry which is preliminary data.</text>
</comment>
<dbReference type="RefSeq" id="WP_097899191.1">
    <property type="nucleotide sequence ID" value="NZ_NVOR01000042.1"/>
</dbReference>
<evidence type="ECO:0000256" key="1">
    <source>
        <dbReference type="SAM" id="Phobius"/>
    </source>
</evidence>
<reference evidence="2 3" key="1">
    <citation type="submission" date="2017-09" db="EMBL/GenBank/DDBJ databases">
        <title>Large-scale bioinformatics analysis of Bacillus genomes uncovers conserved roles of natural products in bacterial physiology.</title>
        <authorList>
            <consortium name="Agbiome Team Llc"/>
            <person name="Bleich R.M."/>
            <person name="Grubbs K.J."/>
            <person name="Santa Maria K.C."/>
            <person name="Allen S.E."/>
            <person name="Farag S."/>
            <person name="Shank E.A."/>
            <person name="Bowers A."/>
        </authorList>
    </citation>
    <scope>NUCLEOTIDE SEQUENCE [LARGE SCALE GENOMIC DNA]</scope>
    <source>
        <strain evidence="2 3">AFS092012</strain>
    </source>
</reference>
<accession>A0AA91ZU20</accession>
<protein>
    <submittedName>
        <fullName evidence="2">Uncharacterized protein</fullName>
    </submittedName>
</protein>
<keyword evidence="1" id="KW-0812">Transmembrane</keyword>
<dbReference type="EMBL" id="NVOR01000042">
    <property type="protein sequence ID" value="PED82208.1"/>
    <property type="molecule type" value="Genomic_DNA"/>
</dbReference>
<keyword evidence="1" id="KW-0472">Membrane</keyword>
<keyword evidence="1" id="KW-1133">Transmembrane helix</keyword>
<gene>
    <name evidence="2" type="ORF">CON65_13145</name>
</gene>
<dbReference type="InterPro" id="IPR025126">
    <property type="entry name" value="DUF4052"/>
</dbReference>